<keyword evidence="5" id="KW-1185">Reference proteome</keyword>
<dbReference type="SUPFAM" id="SSF75217">
    <property type="entry name" value="alpha/beta knot"/>
    <property type="match status" value="1"/>
</dbReference>
<protein>
    <submittedName>
        <fullName evidence="4">RNA methyltransferase, TrmH family</fullName>
    </submittedName>
</protein>
<dbReference type="PANTHER" id="PTHR43191">
    <property type="entry name" value="RRNA METHYLTRANSFERASE 3"/>
    <property type="match status" value="1"/>
</dbReference>
<dbReference type="Gene3D" id="3.40.1280.10">
    <property type="match status" value="1"/>
</dbReference>
<evidence type="ECO:0000256" key="1">
    <source>
        <dbReference type="ARBA" id="ARBA00022603"/>
    </source>
</evidence>
<dbReference type="InterPro" id="IPR001537">
    <property type="entry name" value="SpoU_MeTrfase"/>
</dbReference>
<dbReference type="Pfam" id="PF00588">
    <property type="entry name" value="SpoU_methylase"/>
    <property type="match status" value="1"/>
</dbReference>
<proteinExistence type="predicted"/>
<dbReference type="GO" id="GO:0008173">
    <property type="term" value="F:RNA methyltransferase activity"/>
    <property type="evidence" value="ECO:0007669"/>
    <property type="project" value="InterPro"/>
</dbReference>
<dbReference type="GO" id="GO:0032259">
    <property type="term" value="P:methylation"/>
    <property type="evidence" value="ECO:0007669"/>
    <property type="project" value="UniProtKB-KW"/>
</dbReference>
<keyword evidence="2 4" id="KW-0808">Transferase</keyword>
<dbReference type="GO" id="GO:0003723">
    <property type="term" value="F:RNA binding"/>
    <property type="evidence" value="ECO:0007669"/>
    <property type="project" value="InterPro"/>
</dbReference>
<accession>U2T6L8</accession>
<dbReference type="SUPFAM" id="SSF55315">
    <property type="entry name" value="L30e-like"/>
    <property type="match status" value="1"/>
</dbReference>
<dbReference type="Proteomes" id="UP000016638">
    <property type="component" value="Unassembled WGS sequence"/>
</dbReference>
<dbReference type="RefSeq" id="WP_021725844.1">
    <property type="nucleotide sequence ID" value="NZ_AWEZ01000043.1"/>
</dbReference>
<reference evidence="4 5" key="1">
    <citation type="submission" date="2013-08" db="EMBL/GenBank/DDBJ databases">
        <authorList>
            <person name="Durkin A.S."/>
            <person name="Haft D.R."/>
            <person name="McCorrison J."/>
            <person name="Torralba M."/>
            <person name="Gillis M."/>
            <person name="Haft D.H."/>
            <person name="Methe B."/>
            <person name="Sutton G."/>
            <person name="Nelson K.E."/>
        </authorList>
    </citation>
    <scope>NUCLEOTIDE SEQUENCE [LARGE SCALE GENOMIC DNA]</scope>
    <source>
        <strain evidence="4 5">F0195</strain>
    </source>
</reference>
<evidence type="ECO:0000313" key="4">
    <source>
        <dbReference type="EMBL" id="ERL08704.1"/>
    </source>
</evidence>
<dbReference type="EMBL" id="AWEZ01000043">
    <property type="protein sequence ID" value="ERL08704.1"/>
    <property type="molecule type" value="Genomic_DNA"/>
</dbReference>
<dbReference type="STRING" id="1125712.HMPREF1316_0293"/>
<sequence>MAISRIERASDERVAHYDAFSDRKLRCLGDPPAATMILESLNVIEAAVGQGVVLRSVLVDERHLETLLERIPVLATDGTPVYVANRATLSAISGFRVSRGYFAEAQRSRPHDFWQLAPGARRLVVLEALTDVTNVGALFRSASALGADGVVLAPMCADPLNRRSIRVSMGTVFQVPWCVAPTPWPAVALDALGQWGYLRAGMALVDGALKLDDPTLKRHERLALLFGGEGWGLSAKALAACDCPVAIPMAHGVDSLNVAASSAVALWELFARGDVR</sequence>
<dbReference type="PANTHER" id="PTHR43191:SF12">
    <property type="entry name" value="RRNA METHYLASE"/>
    <property type="match status" value="1"/>
</dbReference>
<dbReference type="InterPro" id="IPR029026">
    <property type="entry name" value="tRNA_m1G_MTases_N"/>
</dbReference>
<dbReference type="CDD" id="cd18095">
    <property type="entry name" value="SpoU-like_rRNA-MTase"/>
    <property type="match status" value="1"/>
</dbReference>
<dbReference type="InterPro" id="IPR051259">
    <property type="entry name" value="rRNA_Methyltransferase"/>
</dbReference>
<dbReference type="GO" id="GO:0006396">
    <property type="term" value="P:RNA processing"/>
    <property type="evidence" value="ECO:0007669"/>
    <property type="project" value="InterPro"/>
</dbReference>
<keyword evidence="1 4" id="KW-0489">Methyltransferase</keyword>
<evidence type="ECO:0000259" key="3">
    <source>
        <dbReference type="Pfam" id="PF00588"/>
    </source>
</evidence>
<dbReference type="InterPro" id="IPR029064">
    <property type="entry name" value="Ribosomal_eL30-like_sf"/>
</dbReference>
<organism evidence="4 5">
    <name type="scientific">Olsenella profusa F0195</name>
    <dbReference type="NCBI Taxonomy" id="1125712"/>
    <lineage>
        <taxon>Bacteria</taxon>
        <taxon>Bacillati</taxon>
        <taxon>Actinomycetota</taxon>
        <taxon>Coriobacteriia</taxon>
        <taxon>Coriobacteriales</taxon>
        <taxon>Atopobiaceae</taxon>
        <taxon>Olsenella</taxon>
    </lineage>
</organism>
<dbReference type="eggNOG" id="COG0566">
    <property type="taxonomic scope" value="Bacteria"/>
</dbReference>
<dbReference type="PATRIC" id="fig|1125712.3.peg.922"/>
<comment type="caution">
    <text evidence="4">The sequence shown here is derived from an EMBL/GenBank/DDBJ whole genome shotgun (WGS) entry which is preliminary data.</text>
</comment>
<name>U2T6L8_9ACTN</name>
<dbReference type="InterPro" id="IPR029028">
    <property type="entry name" value="Alpha/beta_knot_MTases"/>
</dbReference>
<evidence type="ECO:0000256" key="2">
    <source>
        <dbReference type="ARBA" id="ARBA00022679"/>
    </source>
</evidence>
<dbReference type="AlphaFoldDB" id="U2T6L8"/>
<evidence type="ECO:0000313" key="5">
    <source>
        <dbReference type="Proteomes" id="UP000016638"/>
    </source>
</evidence>
<dbReference type="OrthoDB" id="3190829at2"/>
<feature type="domain" description="tRNA/rRNA methyltransferase SpoU type" evidence="3">
    <location>
        <begin position="123"/>
        <end position="267"/>
    </location>
</feature>
<gene>
    <name evidence="4" type="ORF">HMPREF1316_0293</name>
</gene>